<evidence type="ECO:0000259" key="9">
    <source>
        <dbReference type="Pfam" id="PF07523"/>
    </source>
</evidence>
<dbReference type="Proteomes" id="UP000278804">
    <property type="component" value="Chromosome"/>
</dbReference>
<protein>
    <recommendedName>
        <fullName evidence="12">LPXTG cell wall anchor domain-containing protein</fullName>
    </recommendedName>
</protein>
<organism evidence="10 11">
    <name type="scientific">Erysipelothrix piscisicarius</name>
    <dbReference type="NCBI Taxonomy" id="2485784"/>
    <lineage>
        <taxon>Bacteria</taxon>
        <taxon>Bacillati</taxon>
        <taxon>Bacillota</taxon>
        <taxon>Erysipelotrichia</taxon>
        <taxon>Erysipelotrichales</taxon>
        <taxon>Erysipelotrichaceae</taxon>
        <taxon>Erysipelothrix</taxon>
    </lineage>
</organism>
<feature type="transmembrane region" description="Helical" evidence="6">
    <location>
        <begin position="606"/>
        <end position="626"/>
    </location>
</feature>
<keyword evidence="6" id="KW-0472">Membrane</keyword>
<keyword evidence="1" id="KW-0134">Cell wall</keyword>
<dbReference type="KEGG" id="eri:EEI45_02845"/>
<dbReference type="Pfam" id="PF07523">
    <property type="entry name" value="Big_3"/>
    <property type="match status" value="1"/>
</dbReference>
<keyword evidence="11" id="KW-1185">Reference proteome</keyword>
<keyword evidence="4" id="KW-0677">Repeat</keyword>
<evidence type="ECO:0000256" key="2">
    <source>
        <dbReference type="ARBA" id="ARBA00022525"/>
    </source>
</evidence>
<dbReference type="Gene3D" id="2.60.40.10">
    <property type="entry name" value="Immunoglobulins"/>
    <property type="match status" value="5"/>
</dbReference>
<evidence type="ECO:0000256" key="1">
    <source>
        <dbReference type="ARBA" id="ARBA00022512"/>
    </source>
</evidence>
<sequence>MHGSVDYFVNFKNYSDSPVSNLTSVFSLPRIGYKTLTEGKDRGSEFDIYLKEKITVPSNFKAYYTTETLDEDLEASVHNSSIWSESVTDYAAVTAVKLVMESGSLDNGKEYVINYKGTSGSQEQYKGIAYSSVAFSLDDGAKTFTESELLGMKAYYEMGIHAHDSTIYVGDSWTAEDNFDLAVDENGDMIPFADLTVDDSEVIITKPGNYPVVYKYLDMEKTVTVTVKNNEQSITGSDVTKYVGDAMPSDSEFNASATDKDGGVITVTLDKGAVDMSIPGDYDVVITATDGQTKTVKVHVKEDKHSINGIDLIRYTGDALPSIAEFKATAMDKDGNPLEVTLDTSSVDMTTTGTYSVVITASDGQTKTVSLEIRENKQSLVGSDVTKYVGDTLPQDTEFMVSATDKEGNIISVTVDTSKVDMSKAGTYDVVLKAEDGQLLTVKVIVKANLQSINGIDVAKNIGDALPEKGEFMASATDRDGNPIDVTIDTSKVGMNTPGKYEVVITSTDGQTLTVFVTVTGLVLDGTVTIIYIDSNGNVIHEQRIITGQVGDAYSTEALNLKGYTLKEIRGNATGLFTEENQTVTYVYTKDENGNQLPQTGVSTPLISFVKYLGAVLIVMGGGLVYKNRKKSKIER</sequence>
<feature type="domain" description="Ig-like" evidence="9">
    <location>
        <begin position="161"/>
        <end position="227"/>
    </location>
</feature>
<evidence type="ECO:0000313" key="10">
    <source>
        <dbReference type="EMBL" id="AZK43860.1"/>
    </source>
</evidence>
<evidence type="ECO:0000256" key="4">
    <source>
        <dbReference type="ARBA" id="ARBA00022737"/>
    </source>
</evidence>
<dbReference type="InterPro" id="IPR019931">
    <property type="entry name" value="LPXTG_anchor"/>
</dbReference>
<dbReference type="Pfam" id="PF00746">
    <property type="entry name" value="Gram_pos_anchor"/>
    <property type="match status" value="1"/>
</dbReference>
<dbReference type="InterPro" id="IPR022038">
    <property type="entry name" value="Ig-like_bact"/>
</dbReference>
<evidence type="ECO:0000256" key="6">
    <source>
        <dbReference type="SAM" id="Phobius"/>
    </source>
</evidence>
<keyword evidence="6" id="KW-0812">Transmembrane</keyword>
<dbReference type="Gene3D" id="3.10.20.320">
    <property type="entry name" value="Putative peptidoglycan bound protein (lpxtg motif)"/>
    <property type="match status" value="1"/>
</dbReference>
<feature type="domain" description="MucBP" evidence="8">
    <location>
        <begin position="527"/>
        <end position="589"/>
    </location>
</feature>
<evidence type="ECO:0000313" key="11">
    <source>
        <dbReference type="Proteomes" id="UP000278804"/>
    </source>
</evidence>
<evidence type="ECO:0000259" key="8">
    <source>
        <dbReference type="Pfam" id="PF06458"/>
    </source>
</evidence>
<evidence type="ECO:0000256" key="5">
    <source>
        <dbReference type="ARBA" id="ARBA00023088"/>
    </source>
</evidence>
<keyword evidence="2" id="KW-0964">Secreted</keyword>
<accession>A0A3S8RLM7</accession>
<dbReference type="InterPro" id="IPR009459">
    <property type="entry name" value="MucBP_dom"/>
</dbReference>
<keyword evidence="3" id="KW-0732">Signal</keyword>
<keyword evidence="5" id="KW-0572">Peptidoglycan-anchor</keyword>
<dbReference type="AlphaFoldDB" id="A0A3S8RLM7"/>
<reference evidence="10 11" key="1">
    <citation type="journal article" date="2020" name="Int. J. Syst. Evol. Microbiol.">
        <title>Description of Erysipelothrix piscisicarius sp. nov., an emergent fish pathogen, and assessment of virulence using a tiger barb (Puntigrus tetrazona) infection model.</title>
        <authorList>
            <person name="Pomaranski E.K."/>
            <person name="Griffin M.J."/>
            <person name="Camus A.C."/>
            <person name="Armwood A.R."/>
            <person name="Shelley J."/>
            <person name="Waldbieser G.C."/>
            <person name="LaFrentz B.R."/>
            <person name="Garcia J.C."/>
            <person name="Yanong R."/>
            <person name="Soto E."/>
        </authorList>
    </citation>
    <scope>NUCLEOTIDE SEQUENCE [LARGE SCALE GENOMIC DNA]</scope>
    <source>
        <strain evidence="10 11">15TAL0474</strain>
    </source>
</reference>
<proteinExistence type="predicted"/>
<dbReference type="InterPro" id="IPR013783">
    <property type="entry name" value="Ig-like_fold"/>
</dbReference>
<evidence type="ECO:0000256" key="3">
    <source>
        <dbReference type="ARBA" id="ARBA00022729"/>
    </source>
</evidence>
<evidence type="ECO:0000259" key="7">
    <source>
        <dbReference type="Pfam" id="PF00746"/>
    </source>
</evidence>
<feature type="domain" description="Gram-positive cocci surface proteins LPxTG" evidence="7">
    <location>
        <begin position="592"/>
        <end position="632"/>
    </location>
</feature>
<name>A0A3S8RLM7_9FIRM</name>
<evidence type="ECO:0008006" key="12">
    <source>
        <dbReference type="Google" id="ProtNLM"/>
    </source>
</evidence>
<keyword evidence="6" id="KW-1133">Transmembrane helix</keyword>
<dbReference type="Pfam" id="PF06458">
    <property type="entry name" value="MucBP"/>
    <property type="match status" value="1"/>
</dbReference>
<gene>
    <name evidence="10" type="ORF">EEI45_02845</name>
</gene>
<dbReference type="EMBL" id="CP034234">
    <property type="protein sequence ID" value="AZK43860.1"/>
    <property type="molecule type" value="Genomic_DNA"/>
</dbReference>